<comment type="subcellular location">
    <subcellularLocation>
        <location evidence="1">Nucleus</location>
    </subcellularLocation>
</comment>
<accession>A0A1I8G9I4</accession>
<dbReference type="PROSITE" id="PS51686">
    <property type="entry name" value="SAM_MT_RSMB_NOP"/>
    <property type="match status" value="1"/>
</dbReference>
<feature type="compositionally biased region" description="Acidic residues" evidence="11">
    <location>
        <begin position="657"/>
        <end position="672"/>
    </location>
</feature>
<dbReference type="Proteomes" id="UP000095280">
    <property type="component" value="Unplaced"/>
</dbReference>
<dbReference type="InterPro" id="IPR057285">
    <property type="entry name" value="Pre-PUA_NSUN2"/>
</dbReference>
<keyword evidence="3" id="KW-0820">tRNA-binding</keyword>
<keyword evidence="6 10" id="KW-0949">S-adenosyl-L-methionine</keyword>
<evidence type="ECO:0000256" key="3">
    <source>
        <dbReference type="ARBA" id="ARBA00022555"/>
    </source>
</evidence>
<dbReference type="GO" id="GO:0016428">
    <property type="term" value="F:tRNA (cytidine-5-)-methyltransferase activity"/>
    <property type="evidence" value="ECO:0007669"/>
    <property type="project" value="InterPro"/>
</dbReference>
<keyword evidence="13" id="KW-1185">Reference proteome</keyword>
<dbReference type="PRINTS" id="PR02011">
    <property type="entry name" value="RCMTNCL1"/>
</dbReference>
<dbReference type="InterPro" id="IPR023270">
    <property type="entry name" value="RCMT_NCL1"/>
</dbReference>
<dbReference type="GO" id="GO:0005737">
    <property type="term" value="C:cytoplasm"/>
    <property type="evidence" value="ECO:0007669"/>
    <property type="project" value="TreeGrafter"/>
</dbReference>
<sequence length="689" mass="77795">MGRRKRNIAEAKDLYDNSKESNALFEKYYTAQAMLPEAEWPVFMTAMRRAYLSHSESPVSVSLLKLLRTRYLEDLLSLTDIRPPEPLPWYPSGMAYQLHTNRLAIRKINELQRLHSFLVTETETGHITRQEAVSMVPPLVLDVRSSHRVLDMCAAPGSKTGQMLELLHRGDDSEAGRSSGELPDGLIVANDVEPAHDGRAYMMVHQLKRLHEPLLCAVFPRRSACPSPSFVAAPRWTAWRPLDRVLADVPCSGDGTARKNPGVWRRWKPGHANNLHLTQAKILKRGLELLAVGGRLVYSTCSLNPVENEAVVGKLLLETEGSVELVDVRPLLPGFKSLPGLSSWKVMGANGTLFEKYSDVPVGRDHAYLRPSFFDEGYKDLPMERCMRVLPHLQDTGGFFVAALEKRRHLPWMNPPSGTRRRPQRLLRMPALRMDAQFKRPLEMSPKSKRRRFNEDPFLFMGPEHPVWRGISETFGIDSGRFPCGNVLYRCETSKKRHLYLVNDCARRLVQGNPELKTVNMGIKIFSVCDDAEYKGYRPLQEGLSLLEPFITLRRIRVPRCDLLVLLEHELPFSDRFTEATRTAWRALTLGPVVIDYRRDGEDAQQLPDVDLCLAGWRGRTTLRAYMNRHERLHLTRMCGVEDLVEIRGKTAGQGDGEGDDEDGPSDDEEAVEPPAAAAAADGNDGEAE</sequence>
<dbReference type="InterPro" id="IPR049560">
    <property type="entry name" value="MeTrfase_RsmB-F_NOP2_cat"/>
</dbReference>
<evidence type="ECO:0000256" key="8">
    <source>
        <dbReference type="ARBA" id="ARBA00022884"/>
    </source>
</evidence>
<protein>
    <recommendedName>
        <fullName evidence="2">tRNA (cytosine(34)-C(5))-methyltransferase</fullName>
        <ecNumber evidence="2">2.1.1.203</ecNumber>
    </recommendedName>
</protein>
<keyword evidence="8 10" id="KW-0694">RNA-binding</keyword>
<dbReference type="Gene3D" id="3.40.50.150">
    <property type="entry name" value="Vaccinia Virus protein VP39"/>
    <property type="match status" value="1"/>
</dbReference>
<comment type="caution">
    <text evidence="10">Lacks conserved residue(s) required for the propagation of feature annotation.</text>
</comment>
<keyword evidence="4 10" id="KW-0489">Methyltransferase</keyword>
<dbReference type="Pfam" id="PF01189">
    <property type="entry name" value="Methyltr_RsmB-F"/>
    <property type="match status" value="1"/>
</dbReference>
<keyword evidence="9" id="KW-0539">Nucleus</keyword>
<evidence type="ECO:0000256" key="1">
    <source>
        <dbReference type="ARBA" id="ARBA00004123"/>
    </source>
</evidence>
<proteinExistence type="inferred from homology"/>
<dbReference type="PRINTS" id="PR02008">
    <property type="entry name" value="RCMTFAMILY"/>
</dbReference>
<dbReference type="Pfam" id="PF25378">
    <property type="entry name" value="PUA_NSUN2"/>
    <property type="match status" value="1"/>
</dbReference>
<evidence type="ECO:0000256" key="5">
    <source>
        <dbReference type="ARBA" id="ARBA00022679"/>
    </source>
</evidence>
<reference evidence="14" key="1">
    <citation type="submission" date="2016-11" db="UniProtKB">
        <authorList>
            <consortium name="WormBaseParasite"/>
        </authorList>
    </citation>
    <scope>IDENTIFICATION</scope>
</reference>
<feature type="compositionally biased region" description="Low complexity" evidence="11">
    <location>
        <begin position="673"/>
        <end position="683"/>
    </location>
</feature>
<evidence type="ECO:0000256" key="6">
    <source>
        <dbReference type="ARBA" id="ARBA00022691"/>
    </source>
</evidence>
<dbReference type="Pfam" id="PF25376">
    <property type="entry name" value="Pre-PUA_NSUN2"/>
    <property type="match status" value="1"/>
</dbReference>
<dbReference type="PANTHER" id="PTHR22808:SF1">
    <property type="entry name" value="RNA CYTOSINE-C(5)-METHYLTRANSFERASE NSUN2-RELATED"/>
    <property type="match status" value="1"/>
</dbReference>
<dbReference type="InterPro" id="IPR029063">
    <property type="entry name" value="SAM-dependent_MTases_sf"/>
</dbReference>
<dbReference type="GO" id="GO:0030488">
    <property type="term" value="P:tRNA methylation"/>
    <property type="evidence" value="ECO:0007669"/>
    <property type="project" value="TreeGrafter"/>
</dbReference>
<comment type="similarity">
    <text evidence="10">Belongs to the class I-like SAM-binding methyltransferase superfamily. RsmB/NOP family.</text>
</comment>
<feature type="binding site" evidence="10">
    <location>
        <position position="191"/>
    </location>
    <ligand>
        <name>S-adenosyl-L-methionine</name>
        <dbReference type="ChEBI" id="CHEBI:59789"/>
    </ligand>
</feature>
<dbReference type="PANTHER" id="PTHR22808">
    <property type="entry name" value="NCL1 YEAST -RELATED NOL1/NOP2/FMU SUN DOMAIN-CONTAINING"/>
    <property type="match status" value="1"/>
</dbReference>
<feature type="region of interest" description="Disordered" evidence="11">
    <location>
        <begin position="648"/>
        <end position="689"/>
    </location>
</feature>
<evidence type="ECO:0000256" key="4">
    <source>
        <dbReference type="ARBA" id="ARBA00022603"/>
    </source>
</evidence>
<evidence type="ECO:0000256" key="2">
    <source>
        <dbReference type="ARBA" id="ARBA00012629"/>
    </source>
</evidence>
<dbReference type="GO" id="GO:0000049">
    <property type="term" value="F:tRNA binding"/>
    <property type="evidence" value="ECO:0007669"/>
    <property type="project" value="UniProtKB-KW"/>
</dbReference>
<evidence type="ECO:0000313" key="13">
    <source>
        <dbReference type="Proteomes" id="UP000095280"/>
    </source>
</evidence>
<evidence type="ECO:0000256" key="10">
    <source>
        <dbReference type="PROSITE-ProRule" id="PRU01023"/>
    </source>
</evidence>
<dbReference type="InterPro" id="IPR023267">
    <property type="entry name" value="RCMT"/>
</dbReference>
<evidence type="ECO:0000256" key="7">
    <source>
        <dbReference type="ARBA" id="ARBA00022694"/>
    </source>
</evidence>
<dbReference type="SUPFAM" id="SSF53335">
    <property type="entry name" value="S-adenosyl-L-methionine-dependent methyltransferases"/>
    <property type="match status" value="1"/>
</dbReference>
<dbReference type="GO" id="GO:0005634">
    <property type="term" value="C:nucleus"/>
    <property type="evidence" value="ECO:0007669"/>
    <property type="project" value="UniProtKB-SubCell"/>
</dbReference>
<evidence type="ECO:0000256" key="11">
    <source>
        <dbReference type="SAM" id="MobiDB-lite"/>
    </source>
</evidence>
<keyword evidence="5 10" id="KW-0808">Transferase</keyword>
<dbReference type="WBParaSite" id="maker-uti_cns_0001155-snap-gene-0.14-mRNA-1">
    <property type="protein sequence ID" value="maker-uti_cns_0001155-snap-gene-0.14-mRNA-1"/>
    <property type="gene ID" value="maker-uti_cns_0001155-snap-gene-0.14"/>
</dbReference>
<feature type="binding site" evidence="10">
    <location>
        <position position="248"/>
    </location>
    <ligand>
        <name>S-adenosyl-L-methionine</name>
        <dbReference type="ChEBI" id="CHEBI:59789"/>
    </ligand>
</feature>
<feature type="domain" description="SAM-dependent MTase RsmB/NOP-type" evidence="12">
    <location>
        <begin position="47"/>
        <end position="407"/>
    </location>
</feature>
<feature type="binding site" evidence="10">
    <location>
        <begin position="153"/>
        <end position="159"/>
    </location>
    <ligand>
        <name>S-adenosyl-L-methionine</name>
        <dbReference type="ChEBI" id="CHEBI:59789"/>
    </ligand>
</feature>
<evidence type="ECO:0000313" key="14">
    <source>
        <dbReference type="WBParaSite" id="maker-uti_cns_0001155-snap-gene-0.14-mRNA-1"/>
    </source>
</evidence>
<dbReference type="EC" id="2.1.1.203" evidence="2"/>
<feature type="active site" description="Nucleophile" evidence="10">
    <location>
        <position position="301"/>
    </location>
</feature>
<dbReference type="InterPro" id="IPR057286">
    <property type="entry name" value="PUA_NSUN2"/>
</dbReference>
<dbReference type="InterPro" id="IPR001678">
    <property type="entry name" value="MeTrfase_RsmB-F_NOP2_dom"/>
</dbReference>
<evidence type="ECO:0000259" key="12">
    <source>
        <dbReference type="PROSITE" id="PS51686"/>
    </source>
</evidence>
<organism evidence="13 14">
    <name type="scientific">Macrostomum lignano</name>
    <dbReference type="NCBI Taxonomy" id="282301"/>
    <lineage>
        <taxon>Eukaryota</taxon>
        <taxon>Metazoa</taxon>
        <taxon>Spiralia</taxon>
        <taxon>Lophotrochozoa</taxon>
        <taxon>Platyhelminthes</taxon>
        <taxon>Rhabditophora</taxon>
        <taxon>Macrostomorpha</taxon>
        <taxon>Macrostomida</taxon>
        <taxon>Macrostomidae</taxon>
        <taxon>Macrostomum</taxon>
    </lineage>
</organism>
<evidence type="ECO:0000256" key="9">
    <source>
        <dbReference type="ARBA" id="ARBA00023242"/>
    </source>
</evidence>
<name>A0A1I8G9I4_9PLAT</name>
<dbReference type="AlphaFoldDB" id="A0A1I8G9I4"/>
<keyword evidence="7" id="KW-0819">tRNA processing</keyword>